<evidence type="ECO:0000313" key="10">
    <source>
        <dbReference type="EMBL" id="VAW97095.1"/>
    </source>
</evidence>
<dbReference type="PROSITE" id="PS50111">
    <property type="entry name" value="CHEMOTAXIS_TRANSDUC_2"/>
    <property type="match status" value="1"/>
</dbReference>
<evidence type="ECO:0000256" key="3">
    <source>
        <dbReference type="ARBA" id="ARBA00022989"/>
    </source>
</evidence>
<name>A0A3B0ZU62_9ZZZZ</name>
<keyword evidence="5" id="KW-0807">Transducer</keyword>
<feature type="transmembrane region" description="Helical" evidence="7">
    <location>
        <begin position="24"/>
        <end position="45"/>
    </location>
</feature>
<evidence type="ECO:0000256" key="5">
    <source>
        <dbReference type="ARBA" id="ARBA00023224"/>
    </source>
</evidence>
<protein>
    <submittedName>
        <fullName evidence="10">Methyl-accepting chemotaxis sensor/transducer protein</fullName>
    </submittedName>
</protein>
<evidence type="ECO:0000259" key="9">
    <source>
        <dbReference type="PROSITE" id="PS50885"/>
    </source>
</evidence>
<keyword evidence="3 7" id="KW-1133">Transmembrane helix</keyword>
<dbReference type="PANTHER" id="PTHR32089">
    <property type="entry name" value="METHYL-ACCEPTING CHEMOTAXIS PROTEIN MCPB"/>
    <property type="match status" value="1"/>
</dbReference>
<dbReference type="FunFam" id="1.10.287.950:FF:000001">
    <property type="entry name" value="Methyl-accepting chemotaxis sensory transducer"/>
    <property type="match status" value="1"/>
</dbReference>
<dbReference type="Pfam" id="PF00015">
    <property type="entry name" value="MCPsignal"/>
    <property type="match status" value="1"/>
</dbReference>
<dbReference type="Gene3D" id="1.10.287.950">
    <property type="entry name" value="Methyl-accepting chemotaxis protein"/>
    <property type="match status" value="1"/>
</dbReference>
<comment type="subcellular location">
    <subcellularLocation>
        <location evidence="1">Membrane</location>
        <topology evidence="1">Multi-pass membrane protein</topology>
    </subcellularLocation>
</comment>
<dbReference type="CDD" id="cd06225">
    <property type="entry name" value="HAMP"/>
    <property type="match status" value="1"/>
</dbReference>
<accession>A0A3B0ZU62</accession>
<evidence type="ECO:0000256" key="4">
    <source>
        <dbReference type="ARBA" id="ARBA00023136"/>
    </source>
</evidence>
<dbReference type="AlphaFoldDB" id="A0A3B0ZU62"/>
<dbReference type="PANTHER" id="PTHR32089:SF119">
    <property type="entry name" value="METHYL-ACCEPTING CHEMOTAXIS PROTEIN CTPL"/>
    <property type="match status" value="1"/>
</dbReference>
<sequence length="679" mass="74352">MATLTSSFLSPSVAILNKLKLTWKFALIFVLYLVPVAYIIFLSITEQTKSISQARLERTGLQYMAKIRPLFEHMAQTRGMTNAYLQGKPELKQNISEIRSTVNKELAELIKIDLLLGETLKTTALAKAIQRDWYSVIKNAYSMSADKSFTEHSIVIEKLLSLKAYVLESSRLLLDPSLDSNFMASALSIRIPELAENIGKARGLGTGIIATGNFTSISYLKLNNFIQNIKNSNNAMMHGFDVVFENNTAIQDSLLTLKKNAANATIQFISLTKKNVLQPKKMMSDSKRYFEQGTQAIKTNLELYDAVIPVLDKLLSQRITEEENNIIINIISSLMLLLGALYIFGGFQRSIMNSINSIKIAVHDLAEGDLTTHVKLDAQDEMQSIAEDMNMMIERINALVSQVISSANQVVDSAEQSGTASKETSNGVNQQTQELELVATAMNEMSATVHEVAKNASSTAEATRKADKEANNGRMVVNQTIKSINKLSTDMQQASNVIKQLEEDSDSIGSVLDVIRGIADQTNLLALNAAIEAARAGEQGRGFAVVADEVRTLASRTQDSTKEIQTMIEKLQLGAANAVKVMDDGTQQTEKTITHAAEAGTALESITSAVEHITSMNEQIASAAEEQSSVAEEINHNIVNVRDIAEQTVSNADMTAESSDSLRSVASQLQHLVSEFKVN</sequence>
<dbReference type="PROSITE" id="PS50885">
    <property type="entry name" value="HAMP"/>
    <property type="match status" value="1"/>
</dbReference>
<evidence type="ECO:0000256" key="1">
    <source>
        <dbReference type="ARBA" id="ARBA00004141"/>
    </source>
</evidence>
<dbReference type="GO" id="GO:0007165">
    <property type="term" value="P:signal transduction"/>
    <property type="evidence" value="ECO:0007669"/>
    <property type="project" value="UniProtKB-KW"/>
</dbReference>
<dbReference type="SUPFAM" id="SSF58104">
    <property type="entry name" value="Methyl-accepting chemotaxis protein (MCP) signaling domain"/>
    <property type="match status" value="1"/>
</dbReference>
<dbReference type="CDD" id="cd11386">
    <property type="entry name" value="MCP_signal"/>
    <property type="match status" value="1"/>
</dbReference>
<evidence type="ECO:0000256" key="2">
    <source>
        <dbReference type="ARBA" id="ARBA00022692"/>
    </source>
</evidence>
<dbReference type="EMBL" id="UOFS01000032">
    <property type="protein sequence ID" value="VAW97095.1"/>
    <property type="molecule type" value="Genomic_DNA"/>
</dbReference>
<feature type="domain" description="Methyl-accepting transducer" evidence="8">
    <location>
        <begin position="406"/>
        <end position="642"/>
    </location>
</feature>
<evidence type="ECO:0000259" key="8">
    <source>
        <dbReference type="PROSITE" id="PS50111"/>
    </source>
</evidence>
<proteinExistence type="inferred from homology"/>
<dbReference type="SMART" id="SM00283">
    <property type="entry name" value="MA"/>
    <property type="match status" value="1"/>
</dbReference>
<dbReference type="Pfam" id="PF00672">
    <property type="entry name" value="HAMP"/>
    <property type="match status" value="1"/>
</dbReference>
<keyword evidence="4 7" id="KW-0472">Membrane</keyword>
<comment type="similarity">
    <text evidence="6">Belongs to the methyl-accepting chemotaxis (MCP) protein family.</text>
</comment>
<evidence type="ECO:0000256" key="6">
    <source>
        <dbReference type="ARBA" id="ARBA00029447"/>
    </source>
</evidence>
<dbReference type="InterPro" id="IPR004089">
    <property type="entry name" value="MCPsignal_dom"/>
</dbReference>
<dbReference type="InterPro" id="IPR003660">
    <property type="entry name" value="HAMP_dom"/>
</dbReference>
<dbReference type="GO" id="GO:0016020">
    <property type="term" value="C:membrane"/>
    <property type="evidence" value="ECO:0007669"/>
    <property type="project" value="UniProtKB-SubCell"/>
</dbReference>
<feature type="transmembrane region" description="Helical" evidence="7">
    <location>
        <begin position="326"/>
        <end position="347"/>
    </location>
</feature>
<organism evidence="10">
    <name type="scientific">hydrothermal vent metagenome</name>
    <dbReference type="NCBI Taxonomy" id="652676"/>
    <lineage>
        <taxon>unclassified sequences</taxon>
        <taxon>metagenomes</taxon>
        <taxon>ecological metagenomes</taxon>
    </lineage>
</organism>
<reference evidence="10" key="1">
    <citation type="submission" date="2018-06" db="EMBL/GenBank/DDBJ databases">
        <authorList>
            <person name="Zhirakovskaya E."/>
        </authorList>
    </citation>
    <scope>NUCLEOTIDE SEQUENCE</scope>
</reference>
<dbReference type="SMART" id="SM00304">
    <property type="entry name" value="HAMP"/>
    <property type="match status" value="1"/>
</dbReference>
<gene>
    <name evidence="10" type="ORF">MNBD_GAMMA22-232</name>
</gene>
<evidence type="ECO:0000256" key="7">
    <source>
        <dbReference type="SAM" id="Phobius"/>
    </source>
</evidence>
<feature type="domain" description="HAMP" evidence="9">
    <location>
        <begin position="349"/>
        <end position="401"/>
    </location>
</feature>
<keyword evidence="2 7" id="KW-0812">Transmembrane</keyword>